<comment type="caution">
    <text evidence="1">The sequence shown here is derived from an EMBL/GenBank/DDBJ whole genome shotgun (WGS) entry which is preliminary data.</text>
</comment>
<dbReference type="Proteomes" id="UP000324797">
    <property type="component" value="Unassembled WGS sequence"/>
</dbReference>
<dbReference type="AlphaFoldDB" id="A0A5S4YAP7"/>
<name>A0A5S4YAP7_9BRAD</name>
<gene>
    <name evidence="1" type="ORF">FXV83_38040</name>
</gene>
<dbReference type="RefSeq" id="WP_148744993.1">
    <property type="nucleotide sequence ID" value="NZ_VSTH01000178.1"/>
</dbReference>
<protein>
    <submittedName>
        <fullName evidence="1">Uncharacterized protein</fullName>
    </submittedName>
</protein>
<accession>A0A5S4YAP7</accession>
<evidence type="ECO:0000313" key="2">
    <source>
        <dbReference type="Proteomes" id="UP000324797"/>
    </source>
</evidence>
<organism evidence="1 2">
    <name type="scientific">Bradyrhizobium hipponense</name>
    <dbReference type="NCBI Taxonomy" id="2605638"/>
    <lineage>
        <taxon>Bacteria</taxon>
        <taxon>Pseudomonadati</taxon>
        <taxon>Pseudomonadota</taxon>
        <taxon>Alphaproteobacteria</taxon>
        <taxon>Hyphomicrobiales</taxon>
        <taxon>Nitrobacteraceae</taxon>
        <taxon>Bradyrhizobium</taxon>
    </lineage>
</organism>
<sequence>MSENSQAASPPEHFTSAKTTAAIPIRHPAIRDALIQFSLDAAVRSIEYIESATVGSEVVDVDAIVVQGEGGRSLLDIIPARPLRDLEEEGLALMALGELNIPTRALTSEDLRREPRFSNSRLVWLYNRHHVPLDLRLGILKLLSEQPSMKLGDLLQGIKETGSRGSRAVMSLACADLISLDLESQPLGPNTMVTLRTPYQRS</sequence>
<dbReference type="EMBL" id="VSTH01000178">
    <property type="protein sequence ID" value="TYO61486.1"/>
    <property type="molecule type" value="Genomic_DNA"/>
</dbReference>
<reference evidence="1 2" key="1">
    <citation type="submission" date="2019-08" db="EMBL/GenBank/DDBJ databases">
        <title>Bradyrhizobium hipponensis sp. nov., a rhizobium isolated from a Lupinus angustifolius root nodule in Tunisia.</title>
        <authorList>
            <person name="Off K."/>
            <person name="Rejili M."/>
            <person name="Mars M."/>
            <person name="Brachmann A."/>
            <person name="Marin M."/>
        </authorList>
    </citation>
    <scope>NUCLEOTIDE SEQUENCE [LARGE SCALE GENOMIC DNA]</scope>
    <source>
        <strain evidence="2">aSej3</strain>
    </source>
</reference>
<proteinExistence type="predicted"/>
<evidence type="ECO:0000313" key="1">
    <source>
        <dbReference type="EMBL" id="TYO61486.1"/>
    </source>
</evidence>
<keyword evidence="2" id="KW-1185">Reference proteome</keyword>